<keyword evidence="1" id="KW-1133">Transmembrane helix</keyword>
<evidence type="ECO:0000313" key="3">
    <source>
        <dbReference type="Proteomes" id="UP001236507"/>
    </source>
</evidence>
<keyword evidence="1" id="KW-0812">Transmembrane</keyword>
<keyword evidence="3" id="KW-1185">Reference proteome</keyword>
<dbReference type="EMBL" id="JASHIF010000004">
    <property type="protein sequence ID" value="MDI9858914.1"/>
    <property type="molecule type" value="Genomic_DNA"/>
</dbReference>
<protein>
    <recommendedName>
        <fullName evidence="4">6-phosphogluconate dehydrogenase</fullName>
    </recommendedName>
</protein>
<evidence type="ECO:0008006" key="4">
    <source>
        <dbReference type="Google" id="ProtNLM"/>
    </source>
</evidence>
<comment type="caution">
    <text evidence="2">The sequence shown here is derived from an EMBL/GenBank/DDBJ whole genome shotgun (WGS) entry which is preliminary data.</text>
</comment>
<keyword evidence="1" id="KW-0472">Membrane</keyword>
<evidence type="ECO:0000313" key="2">
    <source>
        <dbReference type="EMBL" id="MDI9858914.1"/>
    </source>
</evidence>
<organism evidence="2 3">
    <name type="scientific">Flectobacillus roseus</name>
    <dbReference type="NCBI Taxonomy" id="502259"/>
    <lineage>
        <taxon>Bacteria</taxon>
        <taxon>Pseudomonadati</taxon>
        <taxon>Bacteroidota</taxon>
        <taxon>Cytophagia</taxon>
        <taxon>Cytophagales</taxon>
        <taxon>Flectobacillaceae</taxon>
        <taxon>Flectobacillus</taxon>
    </lineage>
</organism>
<name>A0ABT6Y5R3_9BACT</name>
<evidence type="ECO:0000256" key="1">
    <source>
        <dbReference type="SAM" id="Phobius"/>
    </source>
</evidence>
<proteinExistence type="predicted"/>
<reference evidence="2 3" key="1">
    <citation type="submission" date="2023-05" db="EMBL/GenBank/DDBJ databases">
        <title>Novel species of genus Flectobacillus isolated from stream in China.</title>
        <authorList>
            <person name="Lu H."/>
        </authorList>
    </citation>
    <scope>NUCLEOTIDE SEQUENCE [LARGE SCALE GENOMIC DNA]</scope>
    <source>
        <strain evidence="2 3">KCTC 42575</strain>
    </source>
</reference>
<dbReference type="Proteomes" id="UP001236507">
    <property type="component" value="Unassembled WGS sequence"/>
</dbReference>
<gene>
    <name evidence="2" type="ORF">QM524_06825</name>
</gene>
<feature type="transmembrane region" description="Helical" evidence="1">
    <location>
        <begin position="21"/>
        <end position="39"/>
    </location>
</feature>
<dbReference type="RefSeq" id="WP_166578465.1">
    <property type="nucleotide sequence ID" value="NZ_JASHIF010000004.1"/>
</dbReference>
<accession>A0ABT6Y5R3</accession>
<sequence>MAFNEQFDAAKKATSAFFRKLIISIISIALLAVVGSFLLTKISYSEGERAGVVSKFSKKGVMFKTFEGELNVGAQGQVGNMVNNMWAFTVDNNDEKIVQQLEDAMLTGKRVRLHYEQRYMKFSWMGDTEYFVTRLDFAPDGR</sequence>